<name>A9A0D4_DESOH</name>
<proteinExistence type="predicted"/>
<dbReference type="HOGENOM" id="CLU_030556_2_0_7"/>
<dbReference type="Pfam" id="PF13174">
    <property type="entry name" value="TPR_6"/>
    <property type="match status" value="1"/>
</dbReference>
<feature type="chain" id="PRO_5002734806" evidence="7">
    <location>
        <begin position="29"/>
        <end position="474"/>
    </location>
</feature>
<dbReference type="STRING" id="96561.Dole_1630"/>
<dbReference type="SUPFAM" id="SSF48452">
    <property type="entry name" value="TPR-like"/>
    <property type="match status" value="1"/>
</dbReference>
<dbReference type="SMART" id="SM00028">
    <property type="entry name" value="TPR"/>
    <property type="match status" value="3"/>
</dbReference>
<evidence type="ECO:0000256" key="4">
    <source>
        <dbReference type="ARBA" id="ARBA00022801"/>
    </source>
</evidence>
<evidence type="ECO:0000313" key="10">
    <source>
        <dbReference type="Proteomes" id="UP000008561"/>
    </source>
</evidence>
<accession>A9A0D4</accession>
<evidence type="ECO:0000256" key="7">
    <source>
        <dbReference type="SAM" id="SignalP"/>
    </source>
</evidence>
<dbReference type="Pfam" id="PF13432">
    <property type="entry name" value="TPR_16"/>
    <property type="match status" value="1"/>
</dbReference>
<keyword evidence="6" id="KW-0482">Metalloprotease</keyword>
<sequence>MPFYKKFLAIMCLAAYLAGLLTAPSAHALTLGEEEELGKEFFKYVQHRYRFIEDPFARHYIEALGKRLAAVFPDPMFEYRFFIIEDETYNAFAAPAGYVFVNTGLIKAMNSEAELAGILTHEIAHVYCRHISEKIEKSKKIGLATLAGIAAGIFLGAGGAVPGDAVMIGSAAAGQAAALAYSRADERQADQIGVTYLCEAGYSARGLMEILQKIKSKQWFSDKEFPTYLSTHPGTDERLMYIDTLMNSPEFARCGQKSAADEAAFAVIKTKMEALCPGDSAAIRHFTALVEQNPADPSARYGLGLALLQNNRPADAIAHLEKVAEKSPFHPHALTDLGKAHYFTGAYEKALSILERVPPTDFYNTERYFYTAMAAEKLGLHDKSITLYKRIIQQEPRYLPALYELGKVAGEQGNLDDAHFYLGIYHNNRREADTALFHLNKALELTKDEKRKEQIEKMLADIQAFLKEQRRSMR</sequence>
<gene>
    <name evidence="9" type="ordered locus">Dole_1630</name>
</gene>
<dbReference type="CDD" id="cd07333">
    <property type="entry name" value="M48C_bepA_like"/>
    <property type="match status" value="1"/>
</dbReference>
<dbReference type="eggNOG" id="COG4783">
    <property type="taxonomic scope" value="Bacteria"/>
</dbReference>
<dbReference type="Proteomes" id="UP000008561">
    <property type="component" value="Chromosome"/>
</dbReference>
<dbReference type="PANTHER" id="PTHR22726">
    <property type="entry name" value="METALLOENDOPEPTIDASE OMA1"/>
    <property type="match status" value="1"/>
</dbReference>
<dbReference type="MEROPS" id="M48.023"/>
<evidence type="ECO:0000256" key="2">
    <source>
        <dbReference type="ARBA" id="ARBA00022670"/>
    </source>
</evidence>
<evidence type="ECO:0000259" key="8">
    <source>
        <dbReference type="Pfam" id="PF01435"/>
    </source>
</evidence>
<dbReference type="Gene3D" id="3.30.2010.10">
    <property type="entry name" value="Metalloproteases ('zincins'), catalytic domain"/>
    <property type="match status" value="1"/>
</dbReference>
<dbReference type="RefSeq" id="WP_012175050.1">
    <property type="nucleotide sequence ID" value="NC_009943.1"/>
</dbReference>
<dbReference type="GO" id="GO:0004222">
    <property type="term" value="F:metalloendopeptidase activity"/>
    <property type="evidence" value="ECO:0007669"/>
    <property type="project" value="InterPro"/>
</dbReference>
<dbReference type="InterPro" id="IPR011990">
    <property type="entry name" value="TPR-like_helical_dom_sf"/>
</dbReference>
<keyword evidence="5" id="KW-0862">Zinc</keyword>
<protein>
    <submittedName>
        <fullName evidence="9">Peptidase M48 Ste24p</fullName>
    </submittedName>
</protein>
<dbReference type="PANTHER" id="PTHR22726:SF1">
    <property type="entry name" value="METALLOENDOPEPTIDASE OMA1, MITOCHONDRIAL"/>
    <property type="match status" value="1"/>
</dbReference>
<reference evidence="9 10" key="1">
    <citation type="submission" date="2007-10" db="EMBL/GenBank/DDBJ databases">
        <title>Complete sequence of Desulfococcus oleovorans Hxd3.</title>
        <authorList>
            <consortium name="US DOE Joint Genome Institute"/>
            <person name="Copeland A."/>
            <person name="Lucas S."/>
            <person name="Lapidus A."/>
            <person name="Barry K."/>
            <person name="Glavina del Rio T."/>
            <person name="Dalin E."/>
            <person name="Tice H."/>
            <person name="Pitluck S."/>
            <person name="Kiss H."/>
            <person name="Brettin T."/>
            <person name="Bruce D."/>
            <person name="Detter J.C."/>
            <person name="Han C."/>
            <person name="Schmutz J."/>
            <person name="Larimer F."/>
            <person name="Land M."/>
            <person name="Hauser L."/>
            <person name="Kyrpides N."/>
            <person name="Kim E."/>
            <person name="Wawrik B."/>
            <person name="Richardson P."/>
        </authorList>
    </citation>
    <scope>NUCLEOTIDE SEQUENCE [LARGE SCALE GENOMIC DNA]</scope>
    <source>
        <strain evidence="10">DSM 6200 / JCM 39069 / Hxd3</strain>
    </source>
</reference>
<dbReference type="GO" id="GO:0016020">
    <property type="term" value="C:membrane"/>
    <property type="evidence" value="ECO:0007669"/>
    <property type="project" value="TreeGrafter"/>
</dbReference>
<dbReference type="InterPro" id="IPR019734">
    <property type="entry name" value="TPR_rpt"/>
</dbReference>
<keyword evidence="3" id="KW-0479">Metal-binding</keyword>
<evidence type="ECO:0000256" key="3">
    <source>
        <dbReference type="ARBA" id="ARBA00022723"/>
    </source>
</evidence>
<evidence type="ECO:0000256" key="6">
    <source>
        <dbReference type="ARBA" id="ARBA00023049"/>
    </source>
</evidence>
<keyword evidence="2" id="KW-0645">Protease</keyword>
<evidence type="ECO:0000313" key="9">
    <source>
        <dbReference type="EMBL" id="ABW67434.1"/>
    </source>
</evidence>
<dbReference type="EMBL" id="CP000859">
    <property type="protein sequence ID" value="ABW67434.1"/>
    <property type="molecule type" value="Genomic_DNA"/>
</dbReference>
<dbReference type="OrthoDB" id="9810445at2"/>
<feature type="domain" description="Peptidase M48" evidence="8">
    <location>
        <begin position="59"/>
        <end position="243"/>
    </location>
</feature>
<dbReference type="Pfam" id="PF01435">
    <property type="entry name" value="Peptidase_M48"/>
    <property type="match status" value="1"/>
</dbReference>
<organism evidence="9 10">
    <name type="scientific">Desulfosudis oleivorans (strain DSM 6200 / JCM 39069 / Hxd3)</name>
    <name type="common">Desulfococcus oleovorans</name>
    <dbReference type="NCBI Taxonomy" id="96561"/>
    <lineage>
        <taxon>Bacteria</taxon>
        <taxon>Pseudomonadati</taxon>
        <taxon>Thermodesulfobacteriota</taxon>
        <taxon>Desulfobacteria</taxon>
        <taxon>Desulfobacterales</taxon>
        <taxon>Desulfosudaceae</taxon>
        <taxon>Desulfosudis</taxon>
    </lineage>
</organism>
<dbReference type="KEGG" id="dol:Dole_1630"/>
<keyword evidence="10" id="KW-1185">Reference proteome</keyword>
<dbReference type="InterPro" id="IPR001915">
    <property type="entry name" value="Peptidase_M48"/>
</dbReference>
<dbReference type="GO" id="GO:0046872">
    <property type="term" value="F:metal ion binding"/>
    <property type="evidence" value="ECO:0007669"/>
    <property type="project" value="UniProtKB-KW"/>
</dbReference>
<evidence type="ECO:0000256" key="1">
    <source>
        <dbReference type="ARBA" id="ARBA00001947"/>
    </source>
</evidence>
<dbReference type="GO" id="GO:0051603">
    <property type="term" value="P:proteolysis involved in protein catabolic process"/>
    <property type="evidence" value="ECO:0007669"/>
    <property type="project" value="TreeGrafter"/>
</dbReference>
<evidence type="ECO:0000256" key="5">
    <source>
        <dbReference type="ARBA" id="ARBA00022833"/>
    </source>
</evidence>
<keyword evidence="7" id="KW-0732">Signal</keyword>
<comment type="cofactor">
    <cofactor evidence="1">
        <name>Zn(2+)</name>
        <dbReference type="ChEBI" id="CHEBI:29105"/>
    </cofactor>
</comment>
<dbReference type="AlphaFoldDB" id="A9A0D4"/>
<keyword evidence="4" id="KW-0378">Hydrolase</keyword>
<feature type="signal peptide" evidence="7">
    <location>
        <begin position="1"/>
        <end position="28"/>
    </location>
</feature>
<dbReference type="InterPro" id="IPR051156">
    <property type="entry name" value="Mito/Outer_Membr_Metalloprot"/>
</dbReference>
<dbReference type="Gene3D" id="1.25.40.10">
    <property type="entry name" value="Tetratricopeptide repeat domain"/>
    <property type="match status" value="1"/>
</dbReference>